<dbReference type="AlphaFoldDB" id="A0A1H9LU02"/>
<gene>
    <name evidence="2" type="ORF">SAMN05421756_109116</name>
</gene>
<organism evidence="2 3">
    <name type="scientific">Microlunatus flavus</name>
    <dbReference type="NCBI Taxonomy" id="1036181"/>
    <lineage>
        <taxon>Bacteria</taxon>
        <taxon>Bacillati</taxon>
        <taxon>Actinomycetota</taxon>
        <taxon>Actinomycetes</taxon>
        <taxon>Propionibacteriales</taxon>
        <taxon>Propionibacteriaceae</taxon>
        <taxon>Microlunatus</taxon>
    </lineage>
</organism>
<feature type="region of interest" description="Disordered" evidence="1">
    <location>
        <begin position="17"/>
        <end position="233"/>
    </location>
</feature>
<evidence type="ECO:0000313" key="2">
    <source>
        <dbReference type="EMBL" id="SER14904.1"/>
    </source>
</evidence>
<evidence type="ECO:0000256" key="1">
    <source>
        <dbReference type="SAM" id="MobiDB-lite"/>
    </source>
</evidence>
<feature type="compositionally biased region" description="Low complexity" evidence="1">
    <location>
        <begin position="120"/>
        <end position="148"/>
    </location>
</feature>
<accession>A0A1H9LU02</accession>
<dbReference type="OrthoDB" id="9874109at2"/>
<evidence type="ECO:0000313" key="3">
    <source>
        <dbReference type="Proteomes" id="UP000198504"/>
    </source>
</evidence>
<dbReference type="RefSeq" id="WP_091184741.1">
    <property type="nucleotide sequence ID" value="NZ_FOFA01000009.1"/>
</dbReference>
<dbReference type="EMBL" id="FOFA01000009">
    <property type="protein sequence ID" value="SER14904.1"/>
    <property type="molecule type" value="Genomic_DNA"/>
</dbReference>
<feature type="compositionally biased region" description="Acidic residues" evidence="1">
    <location>
        <begin position="85"/>
        <end position="102"/>
    </location>
</feature>
<reference evidence="3" key="1">
    <citation type="submission" date="2016-10" db="EMBL/GenBank/DDBJ databases">
        <authorList>
            <person name="Varghese N."/>
            <person name="Submissions S."/>
        </authorList>
    </citation>
    <scope>NUCLEOTIDE SEQUENCE [LARGE SCALE GENOMIC DNA]</scope>
    <source>
        <strain evidence="3">CGMCC 4.6856</strain>
    </source>
</reference>
<name>A0A1H9LU02_9ACTN</name>
<protein>
    <recommendedName>
        <fullName evidence="4">MT0933-like antitoxin protein</fullName>
    </recommendedName>
</protein>
<evidence type="ECO:0008006" key="4">
    <source>
        <dbReference type="Google" id="ProtNLM"/>
    </source>
</evidence>
<feature type="compositionally biased region" description="Basic and acidic residues" evidence="1">
    <location>
        <begin position="17"/>
        <end position="49"/>
    </location>
</feature>
<proteinExistence type="predicted"/>
<dbReference type="STRING" id="1036181.SAMN05421756_109116"/>
<keyword evidence="3" id="KW-1185">Reference proteome</keyword>
<dbReference type="Proteomes" id="UP000198504">
    <property type="component" value="Unassembled WGS sequence"/>
</dbReference>
<sequence length="233" mass="23219">MGILDDLKHKAEALGEKAREGLDVARDKAGDLVDDVKERVGQHEGDHAPTGESSDIGPDSSSTDAVQPGYVTGEDDVVGAGTGEDALDDETDADEAEADPDAQDPAAAADDAVVEEEALVAEPDSATTTETDAADADGAAGSADALDTVDPAGAEGVDHGADASSDDAGDDATSGTVGDDAADEAPLEPLATEVDPYDEPLSESIGAELSDADREALTEAVEGGSSGRPGQDS</sequence>